<keyword evidence="5 9" id="KW-0627">Porphyrin biosynthesis</keyword>
<reference evidence="11" key="2">
    <citation type="submission" date="2021-04" db="EMBL/GenBank/DDBJ databases">
        <authorList>
            <person name="Gilroy R."/>
        </authorList>
    </citation>
    <scope>NUCLEOTIDE SEQUENCE</scope>
    <source>
        <strain evidence="11">CHK169-2315</strain>
    </source>
</reference>
<dbReference type="Gene3D" id="3.40.50.10090">
    <property type="match status" value="2"/>
</dbReference>
<evidence type="ECO:0000313" key="12">
    <source>
        <dbReference type="Proteomes" id="UP000823937"/>
    </source>
</evidence>
<evidence type="ECO:0000256" key="9">
    <source>
        <dbReference type="RuleBase" id="RU366031"/>
    </source>
</evidence>
<dbReference type="GO" id="GO:0004852">
    <property type="term" value="F:uroporphyrinogen-III synthase activity"/>
    <property type="evidence" value="ECO:0007669"/>
    <property type="project" value="UniProtKB-UniRule"/>
</dbReference>
<comment type="similarity">
    <text evidence="2 9">Belongs to the uroporphyrinogen-III synthase family.</text>
</comment>
<proteinExistence type="inferred from homology"/>
<dbReference type="InterPro" id="IPR036108">
    <property type="entry name" value="4pyrrol_syn_uPrphyn_synt_sf"/>
</dbReference>
<keyword evidence="4 9" id="KW-0456">Lyase</keyword>
<evidence type="ECO:0000313" key="11">
    <source>
        <dbReference type="EMBL" id="HIV74741.1"/>
    </source>
</evidence>
<evidence type="ECO:0000256" key="1">
    <source>
        <dbReference type="ARBA" id="ARBA00004772"/>
    </source>
</evidence>
<dbReference type="CDD" id="cd06578">
    <property type="entry name" value="HemD"/>
    <property type="match status" value="1"/>
</dbReference>
<comment type="pathway">
    <text evidence="1 9">Porphyrin-containing compound metabolism; protoporphyrin-IX biosynthesis; coproporphyrinogen-III from 5-aminolevulinate: step 3/4.</text>
</comment>
<feature type="domain" description="Tetrapyrrole biosynthesis uroporphyrinogen III synthase" evidence="10">
    <location>
        <begin position="21"/>
        <end position="238"/>
    </location>
</feature>
<evidence type="ECO:0000256" key="6">
    <source>
        <dbReference type="ARBA" id="ARBA00037589"/>
    </source>
</evidence>
<dbReference type="InterPro" id="IPR039793">
    <property type="entry name" value="UROS/Hem4"/>
</dbReference>
<evidence type="ECO:0000256" key="5">
    <source>
        <dbReference type="ARBA" id="ARBA00023244"/>
    </source>
</evidence>
<evidence type="ECO:0000256" key="4">
    <source>
        <dbReference type="ARBA" id="ARBA00023239"/>
    </source>
</evidence>
<gene>
    <name evidence="11" type="ORF">H9895_06660</name>
</gene>
<dbReference type="EMBL" id="DXHX01000103">
    <property type="protein sequence ID" value="HIV74741.1"/>
    <property type="molecule type" value="Genomic_DNA"/>
</dbReference>
<dbReference type="SUPFAM" id="SSF69618">
    <property type="entry name" value="HemD-like"/>
    <property type="match status" value="1"/>
</dbReference>
<evidence type="ECO:0000256" key="3">
    <source>
        <dbReference type="ARBA" id="ARBA00013109"/>
    </source>
</evidence>
<dbReference type="Pfam" id="PF02602">
    <property type="entry name" value="HEM4"/>
    <property type="match status" value="1"/>
</dbReference>
<comment type="catalytic activity">
    <reaction evidence="8 9">
        <text>hydroxymethylbilane = uroporphyrinogen III + H2O</text>
        <dbReference type="Rhea" id="RHEA:18965"/>
        <dbReference type="ChEBI" id="CHEBI:15377"/>
        <dbReference type="ChEBI" id="CHEBI:57308"/>
        <dbReference type="ChEBI" id="CHEBI:57845"/>
        <dbReference type="EC" id="4.2.1.75"/>
    </reaction>
</comment>
<comment type="caution">
    <text evidence="11">The sequence shown here is derived from an EMBL/GenBank/DDBJ whole genome shotgun (WGS) entry which is preliminary data.</text>
</comment>
<dbReference type="Proteomes" id="UP000823937">
    <property type="component" value="Unassembled WGS sequence"/>
</dbReference>
<dbReference type="GO" id="GO:0006782">
    <property type="term" value="P:protoporphyrinogen IX biosynthetic process"/>
    <property type="evidence" value="ECO:0007669"/>
    <property type="project" value="UniProtKB-UniRule"/>
</dbReference>
<dbReference type="GO" id="GO:0006780">
    <property type="term" value="P:uroporphyrinogen III biosynthetic process"/>
    <property type="evidence" value="ECO:0007669"/>
    <property type="project" value="UniProtKB-UniRule"/>
</dbReference>
<protein>
    <recommendedName>
        <fullName evidence="7 9">Uroporphyrinogen-III synthase</fullName>
        <ecNumber evidence="3 9">4.2.1.75</ecNumber>
    </recommendedName>
</protein>
<accession>A0A9D1TJQ8</accession>
<reference evidence="11" key="1">
    <citation type="journal article" date="2021" name="PeerJ">
        <title>Extensive microbial diversity within the chicken gut microbiome revealed by metagenomics and culture.</title>
        <authorList>
            <person name="Gilroy R."/>
            <person name="Ravi A."/>
            <person name="Getino M."/>
            <person name="Pursley I."/>
            <person name="Horton D.L."/>
            <person name="Alikhan N.F."/>
            <person name="Baker D."/>
            <person name="Gharbi K."/>
            <person name="Hall N."/>
            <person name="Watson M."/>
            <person name="Adriaenssens E.M."/>
            <person name="Foster-Nyarko E."/>
            <person name="Jarju S."/>
            <person name="Secka A."/>
            <person name="Antonio M."/>
            <person name="Oren A."/>
            <person name="Chaudhuri R.R."/>
            <person name="La Ragione R."/>
            <person name="Hildebrand F."/>
            <person name="Pallen M.J."/>
        </authorList>
    </citation>
    <scope>NUCLEOTIDE SEQUENCE</scope>
    <source>
        <strain evidence="11">CHK169-2315</strain>
    </source>
</reference>
<evidence type="ECO:0000259" key="10">
    <source>
        <dbReference type="Pfam" id="PF02602"/>
    </source>
</evidence>
<dbReference type="AlphaFoldDB" id="A0A9D1TJQ8"/>
<dbReference type="PANTHER" id="PTHR38042:SF1">
    <property type="entry name" value="UROPORPHYRINOGEN-III SYNTHASE, CHLOROPLASTIC"/>
    <property type="match status" value="1"/>
</dbReference>
<evidence type="ECO:0000256" key="8">
    <source>
        <dbReference type="ARBA" id="ARBA00048617"/>
    </source>
</evidence>
<evidence type="ECO:0000256" key="2">
    <source>
        <dbReference type="ARBA" id="ARBA00008133"/>
    </source>
</evidence>
<evidence type="ECO:0000256" key="7">
    <source>
        <dbReference type="ARBA" id="ARBA00040167"/>
    </source>
</evidence>
<dbReference type="PANTHER" id="PTHR38042">
    <property type="entry name" value="UROPORPHYRINOGEN-III SYNTHASE, CHLOROPLASTIC"/>
    <property type="match status" value="1"/>
</dbReference>
<comment type="function">
    <text evidence="6 9">Catalyzes cyclization of the linear tetrapyrrole, hydroxymethylbilane, to the macrocyclic uroporphyrinogen III.</text>
</comment>
<organism evidence="11 12">
    <name type="scientific">Candidatus Pseudogracilibacillus intestinigallinarum</name>
    <dbReference type="NCBI Taxonomy" id="2838742"/>
    <lineage>
        <taxon>Bacteria</taxon>
        <taxon>Bacillati</taxon>
        <taxon>Bacillota</taxon>
        <taxon>Bacilli</taxon>
        <taxon>Bacillales</taxon>
        <taxon>Bacillaceae</taxon>
        <taxon>Pseudogracilibacillus</taxon>
    </lineage>
</organism>
<dbReference type="EC" id="4.2.1.75" evidence="3 9"/>
<sequence length="249" mass="28334">MNSLHGKNILITRDEQGATILADLLRKTGANPMEVPLLQINCKRYEMKAALTQYSWVFFTSQKGVACFLQHEKYAEQLHKCNVAAVGEKTKAALNNRGYKVDFMPSTYNAETMAVQFLQRFNKKERVLFVRGNLSSPVLLRAFDKGKMPYDVVEVYETKQNDVMKRTLQEVSETNEIDYITFTSPSAIDAFLSMVPDFAKWQPIPIVCIGTTTEKKAIDAQFSNILVADVFTIEGMIEKMVQHNIRKDD</sequence>
<dbReference type="InterPro" id="IPR003754">
    <property type="entry name" value="4pyrrol_synth_uPrphyn_synth"/>
</dbReference>
<name>A0A9D1TJQ8_9BACI</name>